<organism evidence="7 9">
    <name type="scientific">Lactobacillus kefiranofaciens</name>
    <dbReference type="NCBI Taxonomy" id="267818"/>
    <lineage>
        <taxon>Bacteria</taxon>
        <taxon>Bacillati</taxon>
        <taxon>Bacillota</taxon>
        <taxon>Bacilli</taxon>
        <taxon>Lactobacillales</taxon>
        <taxon>Lactobacillaceae</taxon>
        <taxon>Lactobacillus</taxon>
    </lineage>
</organism>
<keyword evidence="3" id="KW-0238">DNA-binding</keyword>
<keyword evidence="8" id="KW-1185">Reference proteome</keyword>
<dbReference type="EMBL" id="FMXC01000013">
    <property type="protein sequence ID" value="SDA56382.1"/>
    <property type="molecule type" value="Genomic_DNA"/>
</dbReference>
<comment type="similarity">
    <text evidence="1">Belongs to the LysR transcriptional regulatory family.</text>
</comment>
<dbReference type="SUPFAM" id="SSF53850">
    <property type="entry name" value="Periplasmic binding protein-like II"/>
    <property type="match status" value="1"/>
</dbReference>
<sequence length="212" mass="24377">MNLNQFYYFNELVKQHQFSRAAQLLQISQPSLSNSIKKLEKELNCDLIVRQNGRTELTNYGQIFYEASTSIVATFEKAKHDIKQAQRGENNTIELGCIPTASEFFLPHFINAFKEQCSKSIHYLYHDALPECICQELQNENYDIGICTKVDNYPDLTFIPLYIEDTIFTANQDSNLAAKLVLPKNTRIIYLVYNSTAKLSPSTQKLINFVTK</sequence>
<dbReference type="EMBL" id="CP123735">
    <property type="protein sequence ID" value="WGO85243.1"/>
    <property type="molecule type" value="Genomic_DNA"/>
</dbReference>
<dbReference type="AlphaFoldDB" id="A0AAX3UCG5"/>
<evidence type="ECO:0000313" key="9">
    <source>
        <dbReference type="Proteomes" id="UP001242513"/>
    </source>
</evidence>
<evidence type="ECO:0000256" key="4">
    <source>
        <dbReference type="ARBA" id="ARBA00023163"/>
    </source>
</evidence>
<protein>
    <submittedName>
        <fullName evidence="7">LysR family transcriptional regulator</fullName>
    </submittedName>
    <submittedName>
        <fullName evidence="6">LysR substrate binding domain-containing protein</fullName>
    </submittedName>
</protein>
<dbReference type="PANTHER" id="PTHR30126">
    <property type="entry name" value="HTH-TYPE TRANSCRIPTIONAL REGULATOR"/>
    <property type="match status" value="1"/>
</dbReference>
<dbReference type="InterPro" id="IPR036390">
    <property type="entry name" value="WH_DNA-bd_sf"/>
</dbReference>
<accession>A0AAX3UCG5</accession>
<dbReference type="Pfam" id="PF00126">
    <property type="entry name" value="HTH_1"/>
    <property type="match status" value="1"/>
</dbReference>
<evidence type="ECO:0000256" key="1">
    <source>
        <dbReference type="ARBA" id="ARBA00009437"/>
    </source>
</evidence>
<dbReference type="SUPFAM" id="SSF46785">
    <property type="entry name" value="Winged helix' DNA-binding domain"/>
    <property type="match status" value="1"/>
</dbReference>
<dbReference type="PRINTS" id="PR00039">
    <property type="entry name" value="HTHLYSR"/>
</dbReference>
<dbReference type="InterPro" id="IPR005119">
    <property type="entry name" value="LysR_subst-bd"/>
</dbReference>
<evidence type="ECO:0000313" key="6">
    <source>
        <dbReference type="EMBL" id="SDA56382.1"/>
    </source>
</evidence>
<evidence type="ECO:0000256" key="3">
    <source>
        <dbReference type="ARBA" id="ARBA00023125"/>
    </source>
</evidence>
<dbReference type="Gene3D" id="3.40.190.10">
    <property type="entry name" value="Periplasmic binding protein-like II"/>
    <property type="match status" value="2"/>
</dbReference>
<dbReference type="GO" id="GO:0000976">
    <property type="term" value="F:transcription cis-regulatory region binding"/>
    <property type="evidence" value="ECO:0007669"/>
    <property type="project" value="TreeGrafter"/>
</dbReference>
<dbReference type="Proteomes" id="UP000181860">
    <property type="component" value="Unassembled WGS sequence"/>
</dbReference>
<gene>
    <name evidence="7" type="ORF">QEJ78_07490</name>
    <name evidence="6" type="ORF">SAMN02983011_01371</name>
</gene>
<keyword evidence="4" id="KW-0804">Transcription</keyword>
<reference evidence="7" key="2">
    <citation type="journal article" date="2022" name="Food Funct.">
        <title>Lactobacillus kefiranofaciens ZW18 from Kefir enhances the anti-tumor effect of anti-programmed cell death 1 (PD-1) immunotherapy by modulating the gut microbiota.</title>
        <authorList>
            <person name="Zhao J."/>
            <person name="Wang Y."/>
            <person name="Wang J."/>
            <person name="Lv M."/>
            <person name="Zhou C."/>
            <person name="Jia L."/>
            <person name="Geng W."/>
        </authorList>
    </citation>
    <scope>NUCLEOTIDE SEQUENCE</scope>
    <source>
        <strain evidence="7">ZW18</strain>
    </source>
</reference>
<dbReference type="InterPro" id="IPR000847">
    <property type="entry name" value="LysR_HTH_N"/>
</dbReference>
<keyword evidence="2" id="KW-0805">Transcription regulation</keyword>
<name>A0AAX3UCG5_9LACO</name>
<dbReference type="GO" id="GO:0003700">
    <property type="term" value="F:DNA-binding transcription factor activity"/>
    <property type="evidence" value="ECO:0007669"/>
    <property type="project" value="InterPro"/>
</dbReference>
<evidence type="ECO:0000313" key="7">
    <source>
        <dbReference type="EMBL" id="WGO85243.1"/>
    </source>
</evidence>
<dbReference type="Pfam" id="PF03466">
    <property type="entry name" value="LysR_substrate"/>
    <property type="match status" value="1"/>
</dbReference>
<dbReference type="FunFam" id="1.10.10.10:FF:000001">
    <property type="entry name" value="LysR family transcriptional regulator"/>
    <property type="match status" value="1"/>
</dbReference>
<dbReference type="PANTHER" id="PTHR30126:SF39">
    <property type="entry name" value="HTH-TYPE TRANSCRIPTIONAL REGULATOR CYSL"/>
    <property type="match status" value="1"/>
</dbReference>
<dbReference type="PROSITE" id="PS50931">
    <property type="entry name" value="HTH_LYSR"/>
    <property type="match status" value="1"/>
</dbReference>
<proteinExistence type="inferred from homology"/>
<dbReference type="RefSeq" id="WP_013855085.1">
    <property type="nucleotide sequence ID" value="NZ_CP061341.1"/>
</dbReference>
<reference evidence="7" key="3">
    <citation type="submission" date="2023-04" db="EMBL/GenBank/DDBJ databases">
        <authorList>
            <person name="Wang Y."/>
        </authorList>
    </citation>
    <scope>NUCLEOTIDE SEQUENCE</scope>
    <source>
        <strain evidence="7">ZW18</strain>
    </source>
</reference>
<feature type="domain" description="HTH lysR-type" evidence="5">
    <location>
        <begin position="1"/>
        <end position="58"/>
    </location>
</feature>
<dbReference type="InterPro" id="IPR036388">
    <property type="entry name" value="WH-like_DNA-bd_sf"/>
</dbReference>
<dbReference type="Proteomes" id="UP001242513">
    <property type="component" value="Chromosome"/>
</dbReference>
<evidence type="ECO:0000256" key="2">
    <source>
        <dbReference type="ARBA" id="ARBA00023015"/>
    </source>
</evidence>
<reference evidence="6 8" key="1">
    <citation type="submission" date="2016-10" db="EMBL/GenBank/DDBJ databases">
        <authorList>
            <person name="Varghese N."/>
            <person name="Submissions S."/>
        </authorList>
    </citation>
    <scope>NUCLEOTIDE SEQUENCE [LARGE SCALE GENOMIC DNA]</scope>
    <source>
        <strain evidence="6 8">ATCC 43761</strain>
    </source>
</reference>
<evidence type="ECO:0000259" key="5">
    <source>
        <dbReference type="PROSITE" id="PS50931"/>
    </source>
</evidence>
<dbReference type="Gene3D" id="1.10.10.10">
    <property type="entry name" value="Winged helix-like DNA-binding domain superfamily/Winged helix DNA-binding domain"/>
    <property type="match status" value="1"/>
</dbReference>
<evidence type="ECO:0000313" key="8">
    <source>
        <dbReference type="Proteomes" id="UP000181860"/>
    </source>
</evidence>
<dbReference type="GeneID" id="72685963"/>